<dbReference type="EMBL" id="JAWHQM010000074">
    <property type="protein sequence ID" value="KAK5636632.1"/>
    <property type="molecule type" value="Genomic_DNA"/>
</dbReference>
<feature type="domain" description="Myb-like" evidence="2">
    <location>
        <begin position="632"/>
        <end position="696"/>
    </location>
</feature>
<evidence type="ECO:0000256" key="1">
    <source>
        <dbReference type="SAM" id="MobiDB-lite"/>
    </source>
</evidence>
<comment type="caution">
    <text evidence="3">The sequence shown here is derived from an EMBL/GenBank/DDBJ whole genome shotgun (WGS) entry which is preliminary data.</text>
</comment>
<feature type="region of interest" description="Disordered" evidence="1">
    <location>
        <begin position="1"/>
        <end position="23"/>
    </location>
</feature>
<dbReference type="Proteomes" id="UP001305414">
    <property type="component" value="Unassembled WGS sequence"/>
</dbReference>
<reference evidence="3 4" key="1">
    <citation type="submission" date="2023-10" db="EMBL/GenBank/DDBJ databases">
        <title>Draft genome sequence of Xylaria bambusicola isolate GMP-LS, the root and basal stem rot pathogen of sugarcane in Indonesia.</title>
        <authorList>
            <person name="Selvaraj P."/>
            <person name="Muralishankar V."/>
            <person name="Muruganantham S."/>
            <person name="Sp S."/>
            <person name="Haryani S."/>
            <person name="Lau K.J.X."/>
            <person name="Naqvi N.I."/>
        </authorList>
    </citation>
    <scope>NUCLEOTIDE SEQUENCE [LARGE SCALE GENOMIC DNA]</scope>
    <source>
        <strain evidence="3">GMP-LS</strain>
    </source>
</reference>
<feature type="region of interest" description="Disordered" evidence="1">
    <location>
        <begin position="466"/>
        <end position="492"/>
    </location>
</feature>
<gene>
    <name evidence="3" type="ORF">RRF57_012344</name>
</gene>
<feature type="compositionally biased region" description="Polar residues" evidence="1">
    <location>
        <begin position="1"/>
        <end position="13"/>
    </location>
</feature>
<dbReference type="AlphaFoldDB" id="A0AAN7ZAV7"/>
<name>A0AAN7ZAV7_9PEZI</name>
<evidence type="ECO:0000313" key="4">
    <source>
        <dbReference type="Proteomes" id="UP001305414"/>
    </source>
</evidence>
<dbReference type="InterPro" id="IPR001005">
    <property type="entry name" value="SANT/Myb"/>
</dbReference>
<proteinExistence type="predicted"/>
<dbReference type="PROSITE" id="PS50090">
    <property type="entry name" value="MYB_LIKE"/>
    <property type="match status" value="1"/>
</dbReference>
<evidence type="ECO:0000313" key="3">
    <source>
        <dbReference type="EMBL" id="KAK5636632.1"/>
    </source>
</evidence>
<accession>A0AAN7ZAV7</accession>
<feature type="compositionally biased region" description="Low complexity" evidence="1">
    <location>
        <begin position="470"/>
        <end position="484"/>
    </location>
</feature>
<feature type="region of interest" description="Disordered" evidence="1">
    <location>
        <begin position="505"/>
        <end position="553"/>
    </location>
</feature>
<sequence>MRKGSPRSSSTTPRCAAENHSLDQEAPIGEKGFDVLVIPFGHFKRVPENLHSHSVRSTRFDVTDMSKAWYLIWFDVGEEDMERVMKLRENATGNISYRYLLSTSIEICLFPESSTGSRTTLHHPELRFLTAQTFLQAYPTLLQQSIEAGLSTAFTGPRPAHRAVEAAVKIGRNGRHLIRIRQAPKMLDMRPKQPPPHQSLWYVYRDHLPGKSHLQRYREGSLFPPFQSSLIDTSGYYIVDQSYQGLLFHHPFRHIMENQNLYAQGFDNGNESCLFNDDLGIGPQAVGTGMQNVSSQTAVQPVSLANCGRDVGPSHPQYSNKAALGNEQTLFLDHPAANAYAHDLAGSLNQQQIQHRYNPSNPCNTILDVEFQHGLPYPGMSGFLESYEYTRASPTTLTSSFSSSIDSSIESERMASMSLDPAPLQGCVPSMGFQSNYHVSSMETQEENWVAGCPATISPKMLRINPSPTPTSSSESIQTSIPTTRSDSDLGSSAWDQHEVCSALPTKHSNYKPRKDLPTKPTKPRLMTASAPRQSRMSKGKNKAHMQPQSPEQCIEEAAPTRAQGRRIVEADDTVEMIPSTSTDAERDAKNRFLVDSKLAGMTYREIRLQGGFTEAESTLRGRFRTLTKNKEQRVRKPEWQDKDIRLLKRAVRKLAKGDKTSARVPWKQVAAYIYEHDGSYHFGNATCRKKWDELVEQEAEGI</sequence>
<organism evidence="3 4">
    <name type="scientific">Xylaria bambusicola</name>
    <dbReference type="NCBI Taxonomy" id="326684"/>
    <lineage>
        <taxon>Eukaryota</taxon>
        <taxon>Fungi</taxon>
        <taxon>Dikarya</taxon>
        <taxon>Ascomycota</taxon>
        <taxon>Pezizomycotina</taxon>
        <taxon>Sordariomycetes</taxon>
        <taxon>Xylariomycetidae</taxon>
        <taxon>Xylariales</taxon>
        <taxon>Xylariaceae</taxon>
        <taxon>Xylaria</taxon>
    </lineage>
</organism>
<keyword evidence="4" id="KW-1185">Reference proteome</keyword>
<evidence type="ECO:0000259" key="2">
    <source>
        <dbReference type="PROSITE" id="PS50090"/>
    </source>
</evidence>
<protein>
    <recommendedName>
        <fullName evidence="2">Myb-like domain-containing protein</fullName>
    </recommendedName>
</protein>